<dbReference type="RefSeq" id="XP_001033069.2">
    <property type="nucleotide sequence ID" value="XM_001033069.3"/>
</dbReference>
<protein>
    <submittedName>
        <fullName evidence="2">Uncharacterized protein</fullName>
    </submittedName>
</protein>
<evidence type="ECO:0000313" key="3">
    <source>
        <dbReference type="Proteomes" id="UP000009168"/>
    </source>
</evidence>
<gene>
    <name evidence="2" type="ORF">TTHERM_00471850</name>
</gene>
<evidence type="ECO:0000256" key="1">
    <source>
        <dbReference type="SAM" id="MobiDB-lite"/>
    </source>
</evidence>
<organism evidence="2 3">
    <name type="scientific">Tetrahymena thermophila (strain SB210)</name>
    <dbReference type="NCBI Taxonomy" id="312017"/>
    <lineage>
        <taxon>Eukaryota</taxon>
        <taxon>Sar</taxon>
        <taxon>Alveolata</taxon>
        <taxon>Ciliophora</taxon>
        <taxon>Intramacronucleata</taxon>
        <taxon>Oligohymenophorea</taxon>
        <taxon>Hymenostomatida</taxon>
        <taxon>Tetrahymenina</taxon>
        <taxon>Tetrahymenidae</taxon>
        <taxon>Tetrahymena</taxon>
    </lineage>
</organism>
<sequence>MQFIYNQQLQQIHHKNKLIKSLVKIKTILESKNMSINERQTPEKLPPLSSSRNNHKAYRQNPFQNNSLHNQSFQSSQSKGSKNLSHSLVSTRTQTDNPMIRSFRQANNPFDQGYTRSDKIRYQGSPESKAHQRLHEFCTISSLQHSGYHQPRYQQSQKVSGIQNLRNTFQKNRIMQQIIEEEEVVTKDPKLMTNIESLWKMNLLNDKRFVNSSLAKNHNIAYVYNDYHSRSTNPGYSRNDMGGAFFTR</sequence>
<dbReference type="KEGG" id="tet:TTHERM_00471850"/>
<dbReference type="OrthoDB" id="293595at2759"/>
<reference evidence="3" key="1">
    <citation type="journal article" date="2006" name="PLoS Biol.">
        <title>Macronuclear genome sequence of the ciliate Tetrahymena thermophila, a model eukaryote.</title>
        <authorList>
            <person name="Eisen J.A."/>
            <person name="Coyne R.S."/>
            <person name="Wu M."/>
            <person name="Wu D."/>
            <person name="Thiagarajan M."/>
            <person name="Wortman J.R."/>
            <person name="Badger J.H."/>
            <person name="Ren Q."/>
            <person name="Amedeo P."/>
            <person name="Jones K.M."/>
            <person name="Tallon L.J."/>
            <person name="Delcher A.L."/>
            <person name="Salzberg S.L."/>
            <person name="Silva J.C."/>
            <person name="Haas B.J."/>
            <person name="Majoros W.H."/>
            <person name="Farzad M."/>
            <person name="Carlton J.M."/>
            <person name="Smith R.K. Jr."/>
            <person name="Garg J."/>
            <person name="Pearlman R.E."/>
            <person name="Karrer K.M."/>
            <person name="Sun L."/>
            <person name="Manning G."/>
            <person name="Elde N.C."/>
            <person name="Turkewitz A.P."/>
            <person name="Asai D.J."/>
            <person name="Wilkes D.E."/>
            <person name="Wang Y."/>
            <person name="Cai H."/>
            <person name="Collins K."/>
            <person name="Stewart B.A."/>
            <person name="Lee S.R."/>
            <person name="Wilamowska K."/>
            <person name="Weinberg Z."/>
            <person name="Ruzzo W.L."/>
            <person name="Wloga D."/>
            <person name="Gaertig J."/>
            <person name="Frankel J."/>
            <person name="Tsao C.-C."/>
            <person name="Gorovsky M.A."/>
            <person name="Keeling P.J."/>
            <person name="Waller R.F."/>
            <person name="Patron N.J."/>
            <person name="Cherry J.M."/>
            <person name="Stover N.A."/>
            <person name="Krieger C.J."/>
            <person name="del Toro C."/>
            <person name="Ryder H.F."/>
            <person name="Williamson S.C."/>
            <person name="Barbeau R.A."/>
            <person name="Hamilton E.P."/>
            <person name="Orias E."/>
        </authorList>
    </citation>
    <scope>NUCLEOTIDE SEQUENCE [LARGE SCALE GENOMIC DNA]</scope>
    <source>
        <strain evidence="3">SB210</strain>
    </source>
</reference>
<dbReference type="GeneID" id="7832265"/>
<feature type="region of interest" description="Disordered" evidence="1">
    <location>
        <begin position="36"/>
        <end position="117"/>
    </location>
</feature>
<feature type="compositionally biased region" description="Polar residues" evidence="1">
    <location>
        <begin position="61"/>
        <end position="70"/>
    </location>
</feature>
<dbReference type="EMBL" id="GG662622">
    <property type="protein sequence ID" value="EAR85406.2"/>
    <property type="molecule type" value="Genomic_DNA"/>
</dbReference>
<proteinExistence type="predicted"/>
<keyword evidence="3" id="KW-1185">Reference proteome</keyword>
<accession>I7MD32</accession>
<dbReference type="AlphaFoldDB" id="I7MD32"/>
<dbReference type="InParanoid" id="I7MD32"/>
<dbReference type="Proteomes" id="UP000009168">
    <property type="component" value="Unassembled WGS sequence"/>
</dbReference>
<evidence type="ECO:0000313" key="2">
    <source>
        <dbReference type="EMBL" id="EAR85406.2"/>
    </source>
</evidence>
<name>I7MD32_TETTS</name>
<feature type="compositionally biased region" description="Polar residues" evidence="1">
    <location>
        <begin position="79"/>
        <end position="97"/>
    </location>
</feature>